<feature type="compositionally biased region" description="Low complexity" evidence="1">
    <location>
        <begin position="88"/>
        <end position="102"/>
    </location>
</feature>
<accession>A0ABQ7LDM8</accession>
<feature type="region of interest" description="Disordered" evidence="1">
    <location>
        <begin position="88"/>
        <end position="135"/>
    </location>
</feature>
<gene>
    <name evidence="2" type="primary">A09g511360.1_BraROA</name>
    <name evidence="2" type="ORF">IGI04_036152</name>
</gene>
<protein>
    <submittedName>
        <fullName evidence="2">Uncharacterized protein</fullName>
    </submittedName>
</protein>
<evidence type="ECO:0000313" key="2">
    <source>
        <dbReference type="EMBL" id="KAG5384682.1"/>
    </source>
</evidence>
<organism evidence="2 3">
    <name type="scientific">Brassica rapa subsp. trilocularis</name>
    <dbReference type="NCBI Taxonomy" id="1813537"/>
    <lineage>
        <taxon>Eukaryota</taxon>
        <taxon>Viridiplantae</taxon>
        <taxon>Streptophyta</taxon>
        <taxon>Embryophyta</taxon>
        <taxon>Tracheophyta</taxon>
        <taxon>Spermatophyta</taxon>
        <taxon>Magnoliopsida</taxon>
        <taxon>eudicotyledons</taxon>
        <taxon>Gunneridae</taxon>
        <taxon>Pentapetalae</taxon>
        <taxon>rosids</taxon>
        <taxon>malvids</taxon>
        <taxon>Brassicales</taxon>
        <taxon>Brassicaceae</taxon>
        <taxon>Brassiceae</taxon>
        <taxon>Brassica</taxon>
    </lineage>
</organism>
<feature type="compositionally biased region" description="Polar residues" evidence="1">
    <location>
        <begin position="1124"/>
        <end position="1143"/>
    </location>
</feature>
<evidence type="ECO:0000256" key="1">
    <source>
        <dbReference type="SAM" id="MobiDB-lite"/>
    </source>
</evidence>
<proteinExistence type="predicted"/>
<dbReference type="Proteomes" id="UP000823674">
    <property type="component" value="Chromosome A09"/>
</dbReference>
<dbReference type="EMBL" id="JADBGQ010000008">
    <property type="protein sequence ID" value="KAG5384682.1"/>
    <property type="molecule type" value="Genomic_DNA"/>
</dbReference>
<name>A0ABQ7LDM8_BRACM</name>
<sequence length="1200" mass="128827">MVRGDAPVRANDLKTSVSWSKQKIRRKEAKESWTSGPDAGQGLEAAHSARWIWKGVHILALSSSQLGGVLESWPVITDHGQLEETREQLNGAGSQLGAASGQLRDEKDGEAEPSETGNRADPNVQRDGRTGPVDQMAEPSMKEVLDAIKVMGSQMRAMTQVFTPVDVCGCPPAHTGRPWLFVSTHRTSVAVCVCPCVSVSTHKTFVAVRVCPSAHTGRPWLSISTHTSTLVLPVDCLGHFGPRGLSVQYTQDVRQHTQDVCVFPSAHTGRPCVSVSTHRTSVAICVCPSAHTGRPWLSISTHICTLVLGLSTLTLSVDCSGDFGPRGLSVKYTQDVRGCPPAHTGRPWLSVSTHWTSVAVRVCPSHTHDVCGCPSVHISARWPFPWTVRVILATWAVSHTGRPCVSVSTHRTSVCVHVCPSAHTGRPWLSISTHICTLVLGLSTLTLPVDCSGDFGPRGVSVKYTQDVRGCLPAHTGRPWVSASTHRTSVDIHQHIKDVCGCPCVSVSTHMTFVAVHHALALPVDCSGDFGPRGLSVQYTHDVCGSPSAHTGRPCVSVSTHWTSVAVRVCVHVCPSAHTGCPWLSISTHISMLVLGRSTLTLPVDCSGDFGPRGLSVQYTQDVRGCPPAHTGRPWLSVSTHRTSVAVHVCPSAHTGRPWLSISTHISTLVLGLSTLALPMDCLGDFGPCGLSHTQNVHGCPSEHISARVLRLSTLALPVDCSSDFGQRGLSVQYTQDVFGCPSAHRGRPCVSFNTHRTSVAVRVCPSAHRGRLWLSVCTQRTSVAVCVCPSTHTSRPRLSISTHISTLVLGLSTLTLLVDCSGDFGPRGLSVQYTQDVCGCPPAHKGSPWLSVCLRVCPSVSVSTHRTSVAFHQYPYQHVGPWTQHAGPSRGLFIGCPPAHTGHPWLSVCVRMCPPAHTGRPWLSMSTHISTLVLGLSMMALPVDCSGDFGPGVLSVCVRQHIVTLISEYLCGKELEIWCPESGSMAQRTPLPDPALGLDPIGRVSLKPNPEGLATVLVRSDHPSNRPVSRLARMGTIGQELPPFGHLHPFALSDWVWGRPQAQPTPQAFWTQPTALPKDPAAHGLMAGPPRPPLTQTRTIGLKPGQSLPRAGRATRPLRPSYRLTQHTNRSGSSPKTNPSNRIESRCDRPMESGSMAQRTPLPDPALGLDPIGRVSLKPNPEGLATGQTLRLYLGLDKP</sequence>
<feature type="region of interest" description="Disordered" evidence="1">
    <location>
        <begin position="1081"/>
        <end position="1167"/>
    </location>
</feature>
<keyword evidence="3" id="KW-1185">Reference proteome</keyword>
<reference evidence="2 3" key="1">
    <citation type="submission" date="2021-03" db="EMBL/GenBank/DDBJ databases">
        <authorList>
            <person name="King G.J."/>
            <person name="Bancroft I."/>
            <person name="Baten A."/>
            <person name="Bloomfield J."/>
            <person name="Borpatragohain P."/>
            <person name="He Z."/>
            <person name="Irish N."/>
            <person name="Irwin J."/>
            <person name="Liu K."/>
            <person name="Mauleon R.P."/>
            <person name="Moore J."/>
            <person name="Morris R."/>
            <person name="Ostergaard L."/>
            <person name="Wang B."/>
            <person name="Wells R."/>
        </authorList>
    </citation>
    <scope>NUCLEOTIDE SEQUENCE [LARGE SCALE GENOMIC DNA]</scope>
    <source>
        <strain evidence="2">R-o-18</strain>
        <tissue evidence="2">Leaf</tissue>
    </source>
</reference>
<comment type="caution">
    <text evidence="2">The sequence shown here is derived from an EMBL/GenBank/DDBJ whole genome shotgun (WGS) entry which is preliminary data.</text>
</comment>
<evidence type="ECO:0000313" key="3">
    <source>
        <dbReference type="Proteomes" id="UP000823674"/>
    </source>
</evidence>
<feature type="region of interest" description="Disordered" evidence="1">
    <location>
        <begin position="19"/>
        <end position="41"/>
    </location>
</feature>